<gene>
    <name evidence="3" type="ORF">GR183_16805</name>
</gene>
<keyword evidence="1" id="KW-1133">Transmembrane helix</keyword>
<feature type="domain" description="Rubrerythrin diiron-binding" evidence="2">
    <location>
        <begin position="11"/>
        <end position="146"/>
    </location>
</feature>
<proteinExistence type="predicted"/>
<keyword evidence="1" id="KW-0812">Transmembrane</keyword>
<keyword evidence="4" id="KW-1185">Reference proteome</keyword>
<reference evidence="3 4" key="1">
    <citation type="submission" date="2019-12" db="EMBL/GenBank/DDBJ databases">
        <authorList>
            <person name="Li M."/>
        </authorList>
    </citation>
    <scope>NUCLEOTIDE SEQUENCE [LARGE SCALE GENOMIC DNA]</scope>
    <source>
        <strain evidence="3 4">GBMRC 2046</strain>
    </source>
</reference>
<keyword evidence="1" id="KW-0472">Membrane</keyword>
<dbReference type="Pfam" id="PF02915">
    <property type="entry name" value="Rubrerythrin"/>
    <property type="match status" value="1"/>
</dbReference>
<evidence type="ECO:0000313" key="3">
    <source>
        <dbReference type="EMBL" id="MXN66578.1"/>
    </source>
</evidence>
<comment type="caution">
    <text evidence="3">The sequence shown here is derived from an EMBL/GenBank/DDBJ whole genome shotgun (WGS) entry which is preliminary data.</text>
</comment>
<feature type="transmembrane region" description="Helical" evidence="1">
    <location>
        <begin position="176"/>
        <end position="198"/>
    </location>
</feature>
<dbReference type="Gene3D" id="1.20.1260.10">
    <property type="match status" value="1"/>
</dbReference>
<dbReference type="RefSeq" id="WP_160776833.1">
    <property type="nucleotide sequence ID" value="NZ_WUMV01000008.1"/>
</dbReference>
<dbReference type="PANTHER" id="PTHR33531">
    <property type="entry name" value="RUBRERYTHRIN SUBFAMILY"/>
    <property type="match status" value="1"/>
</dbReference>
<protein>
    <submittedName>
        <fullName evidence="3">Rubrerythrin</fullName>
    </submittedName>
</protein>
<dbReference type="CDD" id="cd01045">
    <property type="entry name" value="Ferritin_like_AB"/>
    <property type="match status" value="1"/>
</dbReference>
<dbReference type="Proteomes" id="UP000433101">
    <property type="component" value="Unassembled WGS sequence"/>
</dbReference>
<dbReference type="AlphaFoldDB" id="A0A7X3LWY3"/>
<dbReference type="PANTHER" id="PTHR33531:SF10">
    <property type="entry name" value="BLR7895 PROTEIN"/>
    <property type="match status" value="1"/>
</dbReference>
<name>A0A7X3LWY3_9HYPH</name>
<dbReference type="InterPro" id="IPR009078">
    <property type="entry name" value="Ferritin-like_SF"/>
</dbReference>
<feature type="transmembrane region" description="Helical" evidence="1">
    <location>
        <begin position="264"/>
        <end position="285"/>
    </location>
</feature>
<evidence type="ECO:0000313" key="4">
    <source>
        <dbReference type="Proteomes" id="UP000433101"/>
    </source>
</evidence>
<dbReference type="EMBL" id="WUMV01000008">
    <property type="protein sequence ID" value="MXN66578.1"/>
    <property type="molecule type" value="Genomic_DNA"/>
</dbReference>
<dbReference type="GO" id="GO:0016491">
    <property type="term" value="F:oxidoreductase activity"/>
    <property type="evidence" value="ECO:0007669"/>
    <property type="project" value="InterPro"/>
</dbReference>
<dbReference type="SUPFAM" id="SSF47240">
    <property type="entry name" value="Ferritin-like"/>
    <property type="match status" value="1"/>
</dbReference>
<organism evidence="3 4">
    <name type="scientific">Stappia sediminis</name>
    <dbReference type="NCBI Taxonomy" id="2692190"/>
    <lineage>
        <taxon>Bacteria</taxon>
        <taxon>Pseudomonadati</taxon>
        <taxon>Pseudomonadota</taxon>
        <taxon>Alphaproteobacteria</taxon>
        <taxon>Hyphomicrobiales</taxon>
        <taxon>Stappiaceae</taxon>
        <taxon>Stappia</taxon>
    </lineage>
</organism>
<dbReference type="InterPro" id="IPR003251">
    <property type="entry name" value="Rr_diiron-bd_dom"/>
</dbReference>
<feature type="transmembrane region" description="Helical" evidence="1">
    <location>
        <begin position="238"/>
        <end position="258"/>
    </location>
</feature>
<accession>A0A7X3LWY3</accession>
<sequence>MKRFHELSEAEILALAVSSEEEDSRIYQSFANRLRDDYPASARIFDEMAEEERGHRHLLLDLYKRKFGEELPYITRQDVRGFLKRRPIWLMEGLRIDAARRQAEIMEFEAAQFYAKAADRARDVDVRKLLGDLAEIERRHETRAGELEKSVVESAAYDEEKETSRRLFVLQVVQPGLAGLIDGSVSTLAPIFAAAFATGTSWDAFVVGLAASIGAGISMGLTEALSDDGEITGRGSPWLRGFVCGVMTAVGGLGHTLPYLITDFWTATTVALVVVVFELFAIAWTRWKYMETPFHSAIVQVVLGGLLVLATGVFIGSS</sequence>
<dbReference type="InterPro" id="IPR012347">
    <property type="entry name" value="Ferritin-like"/>
</dbReference>
<dbReference type="GO" id="GO:0046872">
    <property type="term" value="F:metal ion binding"/>
    <property type="evidence" value="ECO:0007669"/>
    <property type="project" value="InterPro"/>
</dbReference>
<feature type="transmembrane region" description="Helical" evidence="1">
    <location>
        <begin position="204"/>
        <end position="226"/>
    </location>
</feature>
<dbReference type="InterPro" id="IPR017040">
    <property type="entry name" value="UCP035918_rubreryth/DUF125"/>
</dbReference>
<evidence type="ECO:0000256" key="1">
    <source>
        <dbReference type="SAM" id="Phobius"/>
    </source>
</evidence>
<dbReference type="PIRSF" id="PIRSF035918">
    <property type="entry name" value="UCP035918_rubreryth_DUF125"/>
    <property type="match status" value="1"/>
</dbReference>
<feature type="transmembrane region" description="Helical" evidence="1">
    <location>
        <begin position="297"/>
        <end position="316"/>
    </location>
</feature>
<dbReference type="NCBIfam" id="NF045676">
    <property type="entry name" value="FeExpMbfA"/>
    <property type="match status" value="1"/>
</dbReference>
<evidence type="ECO:0000259" key="2">
    <source>
        <dbReference type="Pfam" id="PF02915"/>
    </source>
</evidence>